<reference evidence="4" key="1">
    <citation type="journal article" date="2019" name="Int. J. Syst. Evol. Microbiol.">
        <title>The Global Catalogue of Microorganisms (GCM) 10K type strain sequencing project: providing services to taxonomists for standard genome sequencing and annotation.</title>
        <authorList>
            <consortium name="The Broad Institute Genomics Platform"/>
            <consortium name="The Broad Institute Genome Sequencing Center for Infectious Disease"/>
            <person name="Wu L."/>
            <person name="Ma J."/>
        </authorList>
    </citation>
    <scope>NUCLEOTIDE SEQUENCE [LARGE SCALE GENOMIC DNA]</scope>
    <source>
        <strain evidence="4">CGMCC 1.15341</strain>
    </source>
</reference>
<keyword evidence="1" id="KW-0433">Leucine-rich repeat</keyword>
<evidence type="ECO:0000256" key="1">
    <source>
        <dbReference type="ARBA" id="ARBA00022614"/>
    </source>
</evidence>
<dbReference type="Gene3D" id="3.80.10.10">
    <property type="entry name" value="Ribonuclease Inhibitor"/>
    <property type="match status" value="1"/>
</dbReference>
<protein>
    <recommendedName>
        <fullName evidence="5">Leucine rich repeat (LRR) protein</fullName>
    </recommendedName>
</protein>
<gene>
    <name evidence="3" type="ORF">GCM10011352_17560</name>
</gene>
<dbReference type="SUPFAM" id="SSF52058">
    <property type="entry name" value="L domain-like"/>
    <property type="match status" value="1"/>
</dbReference>
<keyword evidence="4" id="KW-1185">Reference proteome</keyword>
<dbReference type="Proteomes" id="UP000629025">
    <property type="component" value="Unassembled WGS sequence"/>
</dbReference>
<dbReference type="PANTHER" id="PTHR47566:SF1">
    <property type="entry name" value="PROTEIN NUD1"/>
    <property type="match status" value="1"/>
</dbReference>
<accession>A0ABQ1K9L6</accession>
<keyword evidence="2" id="KW-0677">Repeat</keyword>
<comment type="caution">
    <text evidence="3">The sequence shown here is derived from an EMBL/GenBank/DDBJ whole genome shotgun (WGS) entry which is preliminary data.</text>
</comment>
<evidence type="ECO:0000313" key="3">
    <source>
        <dbReference type="EMBL" id="GGB91980.1"/>
    </source>
</evidence>
<dbReference type="Pfam" id="PF00560">
    <property type="entry name" value="LRR_1"/>
    <property type="match status" value="1"/>
</dbReference>
<proteinExistence type="predicted"/>
<dbReference type="EMBL" id="BMIJ01000003">
    <property type="protein sequence ID" value="GGB91980.1"/>
    <property type="molecule type" value="Genomic_DNA"/>
</dbReference>
<organism evidence="3 4">
    <name type="scientific">Marinobacterium zhoushanense</name>
    <dbReference type="NCBI Taxonomy" id="1679163"/>
    <lineage>
        <taxon>Bacteria</taxon>
        <taxon>Pseudomonadati</taxon>
        <taxon>Pseudomonadota</taxon>
        <taxon>Gammaproteobacteria</taxon>
        <taxon>Oceanospirillales</taxon>
        <taxon>Oceanospirillaceae</taxon>
        <taxon>Marinobacterium</taxon>
    </lineage>
</organism>
<dbReference type="InterPro" id="IPR032675">
    <property type="entry name" value="LRR_dom_sf"/>
</dbReference>
<name>A0ABQ1K9L6_9GAMM</name>
<dbReference type="InterPro" id="IPR052574">
    <property type="entry name" value="CDIRP"/>
</dbReference>
<dbReference type="RefSeq" id="WP_188747368.1">
    <property type="nucleotide sequence ID" value="NZ_BMIJ01000003.1"/>
</dbReference>
<sequence>MKVAEIPFEDDAFKQCVLDTKAENAEEVTRLICRKKQIKSLAGIEYLTALRVLDVTRNQLTRLHLSKNTQLTDLFAGNNEISELDISNCTQLETLELFTNNLEVIDLSNNPMLEEFFASDNDLSSIRLSANTELRKVRLSGNNISTLELPSPCMLQELELKENPLPDALLAQLQALPDTQVRL</sequence>
<dbReference type="PANTHER" id="PTHR47566">
    <property type="match status" value="1"/>
</dbReference>
<dbReference type="InterPro" id="IPR001611">
    <property type="entry name" value="Leu-rich_rpt"/>
</dbReference>
<evidence type="ECO:0008006" key="5">
    <source>
        <dbReference type="Google" id="ProtNLM"/>
    </source>
</evidence>
<evidence type="ECO:0000313" key="4">
    <source>
        <dbReference type="Proteomes" id="UP000629025"/>
    </source>
</evidence>
<evidence type="ECO:0000256" key="2">
    <source>
        <dbReference type="ARBA" id="ARBA00022737"/>
    </source>
</evidence>